<comment type="similarity">
    <text evidence="3">Belongs to the SNUT3 family.</text>
</comment>
<dbReference type="PANTHER" id="PTHR31077">
    <property type="entry name" value="U4/U6.U5 SMALL NUCLEAR RIBONUCLEOPROTEIN 27 KDA PROTEIN"/>
    <property type="match status" value="1"/>
</dbReference>
<evidence type="ECO:0000313" key="10">
    <source>
        <dbReference type="Proteomes" id="UP001149074"/>
    </source>
</evidence>
<comment type="function">
    <text evidence="1">May play a role in mRNA splicing.</text>
</comment>
<dbReference type="Pfam" id="PF08648">
    <property type="entry name" value="SNRNP27"/>
    <property type="match status" value="1"/>
</dbReference>
<dbReference type="Proteomes" id="UP001149074">
    <property type="component" value="Unassembled WGS sequence"/>
</dbReference>
<evidence type="ECO:0000256" key="5">
    <source>
        <dbReference type="ARBA" id="ARBA00022664"/>
    </source>
</evidence>
<evidence type="ECO:0000256" key="2">
    <source>
        <dbReference type="ARBA" id="ARBA00004123"/>
    </source>
</evidence>
<dbReference type="PANTHER" id="PTHR31077:SF1">
    <property type="entry name" value="U4_U6.U5 SMALL NUCLEAR RIBONUCLEOPROTEIN 27 KDA PROTEIN"/>
    <property type="match status" value="1"/>
</dbReference>
<dbReference type="AlphaFoldDB" id="A0A9W9G0U0"/>
<dbReference type="GO" id="GO:0008380">
    <property type="term" value="P:RNA splicing"/>
    <property type="evidence" value="ECO:0007669"/>
    <property type="project" value="UniProtKB-KW"/>
</dbReference>
<evidence type="ECO:0000256" key="1">
    <source>
        <dbReference type="ARBA" id="ARBA00003632"/>
    </source>
</evidence>
<evidence type="ECO:0000256" key="7">
    <source>
        <dbReference type="ARBA" id="ARBA00023242"/>
    </source>
</evidence>
<comment type="caution">
    <text evidence="9">The sequence shown here is derived from an EMBL/GenBank/DDBJ whole genome shotgun (WGS) entry which is preliminary data.</text>
</comment>
<keyword evidence="10" id="KW-1185">Reference proteome</keyword>
<proteinExistence type="inferred from homology"/>
<dbReference type="EMBL" id="JAPQKI010000003">
    <property type="protein sequence ID" value="KAJ5109878.1"/>
    <property type="molecule type" value="Genomic_DNA"/>
</dbReference>
<reference evidence="9" key="2">
    <citation type="journal article" date="2023" name="IMA Fungus">
        <title>Comparative genomic study of the Penicillium genus elucidates a diverse pangenome and 15 lateral gene transfer events.</title>
        <authorList>
            <person name="Petersen C."/>
            <person name="Sorensen T."/>
            <person name="Nielsen M.R."/>
            <person name="Sondergaard T.E."/>
            <person name="Sorensen J.L."/>
            <person name="Fitzpatrick D.A."/>
            <person name="Frisvad J.C."/>
            <person name="Nielsen K.L."/>
        </authorList>
    </citation>
    <scope>NUCLEOTIDE SEQUENCE</scope>
    <source>
        <strain evidence="9">IBT 30761</strain>
    </source>
</reference>
<evidence type="ECO:0000256" key="6">
    <source>
        <dbReference type="ARBA" id="ARBA00023187"/>
    </source>
</evidence>
<sequence length="178" mass="19404">MQLHPATADGHHLPETTDATVPETIADFAHAPESAMTDGETAADLEIVVGTGIAREVSAGTVALTDVDMHTETIAAATVPAHDPPDTDVLGHQINGSEQMDVNTDIIEEDKMDVDPDADENDMAEEMRRILGFSEFRSTKNTKVPGNNIYGVRKEKKIEYRQYMNRSGGFNRPLSPSR</sequence>
<dbReference type="RefSeq" id="XP_056477989.1">
    <property type="nucleotide sequence ID" value="XM_056615017.1"/>
</dbReference>
<gene>
    <name evidence="9" type="ORF">N7532_002523</name>
</gene>
<feature type="domain" description="U4/U6.U5 small nuclear ribonucleoprotein 27kDa protein" evidence="8">
    <location>
        <begin position="123"/>
        <end position="176"/>
    </location>
</feature>
<organism evidence="9 10">
    <name type="scientific">Penicillium argentinense</name>
    <dbReference type="NCBI Taxonomy" id="1131581"/>
    <lineage>
        <taxon>Eukaryota</taxon>
        <taxon>Fungi</taxon>
        <taxon>Dikarya</taxon>
        <taxon>Ascomycota</taxon>
        <taxon>Pezizomycotina</taxon>
        <taxon>Eurotiomycetes</taxon>
        <taxon>Eurotiomycetidae</taxon>
        <taxon>Eurotiales</taxon>
        <taxon>Aspergillaceae</taxon>
        <taxon>Penicillium</taxon>
    </lineage>
</organism>
<evidence type="ECO:0000256" key="3">
    <source>
        <dbReference type="ARBA" id="ARBA00008218"/>
    </source>
</evidence>
<comment type="subcellular location">
    <subcellularLocation>
        <location evidence="2">Nucleus</location>
    </subcellularLocation>
</comment>
<dbReference type="GO" id="GO:0006397">
    <property type="term" value="P:mRNA processing"/>
    <property type="evidence" value="ECO:0007669"/>
    <property type="project" value="UniProtKB-KW"/>
</dbReference>
<accession>A0A9W9G0U0</accession>
<protein>
    <recommendedName>
        <fullName evidence="8">U4/U6.U5 small nuclear ribonucleoprotein 27kDa protein domain-containing protein</fullName>
    </recommendedName>
</protein>
<evidence type="ECO:0000313" key="9">
    <source>
        <dbReference type="EMBL" id="KAJ5109878.1"/>
    </source>
</evidence>
<keyword evidence="5" id="KW-0507">mRNA processing</keyword>
<dbReference type="OrthoDB" id="21368at2759"/>
<evidence type="ECO:0000259" key="8">
    <source>
        <dbReference type="Pfam" id="PF08648"/>
    </source>
</evidence>
<keyword evidence="6" id="KW-0508">mRNA splicing</keyword>
<reference evidence="9" key="1">
    <citation type="submission" date="2022-11" db="EMBL/GenBank/DDBJ databases">
        <authorList>
            <person name="Petersen C."/>
        </authorList>
    </citation>
    <scope>NUCLEOTIDE SEQUENCE</scope>
    <source>
        <strain evidence="9">IBT 30761</strain>
    </source>
</reference>
<dbReference type="GeneID" id="81353996"/>
<keyword evidence="7" id="KW-0539">Nucleus</keyword>
<evidence type="ECO:0000256" key="4">
    <source>
        <dbReference type="ARBA" id="ARBA00011825"/>
    </source>
</evidence>
<comment type="subunit">
    <text evidence="4">Part of a tri-snRNP complex.</text>
</comment>
<dbReference type="InterPro" id="IPR013957">
    <property type="entry name" value="SNRNP27"/>
</dbReference>
<name>A0A9W9G0U0_9EURO</name>
<dbReference type="GO" id="GO:0071011">
    <property type="term" value="C:precatalytic spliceosome"/>
    <property type="evidence" value="ECO:0007669"/>
    <property type="project" value="TreeGrafter"/>
</dbReference>